<dbReference type="AlphaFoldDB" id="A0A2N6UKW1"/>
<protein>
    <submittedName>
        <fullName evidence="1">Transcriptional regulator</fullName>
    </submittedName>
</protein>
<dbReference type="Proteomes" id="UP000235658">
    <property type="component" value="Unassembled WGS sequence"/>
</dbReference>
<reference evidence="1 2" key="1">
    <citation type="submission" date="2017-09" db="EMBL/GenBank/DDBJ databases">
        <title>Bacterial strain isolated from the female urinary microbiota.</title>
        <authorList>
            <person name="Thomas-White K."/>
            <person name="Kumar N."/>
            <person name="Forster S."/>
            <person name="Putonti C."/>
            <person name="Lawley T."/>
            <person name="Wolfe A.J."/>
        </authorList>
    </citation>
    <scope>NUCLEOTIDE SEQUENCE [LARGE SCALE GENOMIC DNA]</scope>
    <source>
        <strain evidence="1 2">UMB0204</strain>
    </source>
</reference>
<dbReference type="RefSeq" id="WP_102197546.1">
    <property type="nucleotide sequence ID" value="NZ_PNHP01000001.1"/>
</dbReference>
<proteinExistence type="predicted"/>
<organism evidence="1 2">
    <name type="scientific">Anaerococcus hydrogenalis</name>
    <dbReference type="NCBI Taxonomy" id="33029"/>
    <lineage>
        <taxon>Bacteria</taxon>
        <taxon>Bacillati</taxon>
        <taxon>Bacillota</taxon>
        <taxon>Tissierellia</taxon>
        <taxon>Tissierellales</taxon>
        <taxon>Peptoniphilaceae</taxon>
        <taxon>Anaerococcus</taxon>
    </lineage>
</organism>
<comment type="caution">
    <text evidence="1">The sequence shown here is derived from an EMBL/GenBank/DDBJ whole genome shotgun (WGS) entry which is preliminary data.</text>
</comment>
<sequence>MLLNFKQVMKLLNVNKSKAYKCMRELNAELQKDGYLTISGRIPADYLIKRYNLSLDDLEIIKKDLLKA</sequence>
<evidence type="ECO:0000313" key="2">
    <source>
        <dbReference type="Proteomes" id="UP000235658"/>
    </source>
</evidence>
<name>A0A2N6UKW1_9FIRM</name>
<accession>A0A2N6UKW1</accession>
<evidence type="ECO:0000313" key="1">
    <source>
        <dbReference type="EMBL" id="PMC82491.1"/>
    </source>
</evidence>
<dbReference type="EMBL" id="PNHP01000001">
    <property type="protein sequence ID" value="PMC82491.1"/>
    <property type="molecule type" value="Genomic_DNA"/>
</dbReference>
<dbReference type="GeneID" id="84577913"/>
<gene>
    <name evidence="1" type="ORF">CJ192_01815</name>
</gene>